<reference evidence="8 9" key="1">
    <citation type="submission" date="2018-01" db="EMBL/GenBank/DDBJ databases">
        <title>Genome sequence of Borrelia tachyglossi.</title>
        <authorList>
            <person name="Gofton A.W."/>
        </authorList>
    </citation>
    <scope>NUCLEOTIDE SEQUENCE [LARGE SCALE GENOMIC DNA]</scope>
    <source>
        <strain evidence="8 9">Bc-F10-1268</strain>
    </source>
</reference>
<dbReference type="PANTHER" id="PTHR21060">
    <property type="entry name" value="ACETATE KINASE"/>
    <property type="match status" value="1"/>
</dbReference>
<dbReference type="Pfam" id="PF00871">
    <property type="entry name" value="Acetate_kinase"/>
    <property type="match status" value="1"/>
</dbReference>
<dbReference type="InterPro" id="IPR004372">
    <property type="entry name" value="Ac/propionate_kinase"/>
</dbReference>
<dbReference type="NCBIfam" id="TIGR00016">
    <property type="entry name" value="ackA"/>
    <property type="match status" value="1"/>
</dbReference>
<dbReference type="GO" id="GO:0005524">
    <property type="term" value="F:ATP binding"/>
    <property type="evidence" value="ECO:0007669"/>
    <property type="project" value="UniProtKB-KW"/>
</dbReference>
<dbReference type="SUPFAM" id="SSF53067">
    <property type="entry name" value="Actin-like ATPase domain"/>
    <property type="match status" value="2"/>
</dbReference>
<dbReference type="RefSeq" id="WP_108729378.1">
    <property type="nucleotide sequence ID" value="NZ_CP025785.1"/>
</dbReference>
<feature type="binding site" evidence="6">
    <location>
        <position position="14"/>
    </location>
    <ligand>
        <name>ATP</name>
        <dbReference type="ChEBI" id="CHEBI:30616"/>
    </ligand>
</feature>
<dbReference type="InterPro" id="IPR043129">
    <property type="entry name" value="ATPase_NBD"/>
</dbReference>
<evidence type="ECO:0000256" key="6">
    <source>
        <dbReference type="HAMAP-Rule" id="MF_00020"/>
    </source>
</evidence>
<comment type="pathway">
    <text evidence="6">Metabolic intermediate biosynthesis; acetyl-CoA biosynthesis; acetyl-CoA from acetate: step 1/2.</text>
</comment>
<protein>
    <recommendedName>
        <fullName evidence="6">Acetate kinase</fullName>
        <ecNumber evidence="6">2.7.2.1</ecNumber>
    </recommendedName>
    <alternativeName>
        <fullName evidence="6">Acetokinase</fullName>
    </alternativeName>
</protein>
<evidence type="ECO:0000313" key="8">
    <source>
        <dbReference type="EMBL" id="AWG42979.1"/>
    </source>
</evidence>
<dbReference type="CDD" id="cd24010">
    <property type="entry name" value="ASKHA_NBD_AcK_PK"/>
    <property type="match status" value="1"/>
</dbReference>
<dbReference type="AlphaFoldDB" id="A0A2S1LXF2"/>
<comment type="subunit">
    <text evidence="6">Homodimer.</text>
</comment>
<feature type="binding site" evidence="6">
    <location>
        <begin position="208"/>
        <end position="212"/>
    </location>
    <ligand>
        <name>ATP</name>
        <dbReference type="ChEBI" id="CHEBI:30616"/>
    </ligand>
</feature>
<keyword evidence="5 6" id="KW-0067">ATP-binding</keyword>
<keyword evidence="6" id="KW-0963">Cytoplasm</keyword>
<keyword evidence="4 6" id="KW-0418">Kinase</keyword>
<comment type="caution">
    <text evidence="6">Lacks conserved residue(s) required for the propagation of feature annotation.</text>
</comment>
<dbReference type="GO" id="GO:0006083">
    <property type="term" value="P:acetate metabolic process"/>
    <property type="evidence" value="ECO:0007669"/>
    <property type="project" value="TreeGrafter"/>
</dbReference>
<comment type="subcellular location">
    <subcellularLocation>
        <location evidence="6">Cytoplasm</location>
    </subcellularLocation>
</comment>
<comment type="function">
    <text evidence="6">Catalyzes the formation of acetyl phosphate from acetate and ATP. Can also catalyze the reverse reaction.</text>
</comment>
<evidence type="ECO:0000256" key="1">
    <source>
        <dbReference type="ARBA" id="ARBA00008748"/>
    </source>
</evidence>
<keyword evidence="9" id="KW-1185">Reference proteome</keyword>
<dbReference type="OrthoDB" id="9802453at2"/>
<dbReference type="GO" id="GO:0006085">
    <property type="term" value="P:acetyl-CoA biosynthetic process"/>
    <property type="evidence" value="ECO:0007669"/>
    <property type="project" value="UniProtKB-UniRule"/>
</dbReference>
<sequence length="415" mass="46380">MKILTLNTGSSSLKFTLYKYKDTQILASGIIEKIKAKESITKIQTKNGILERVVLGIKSHRQALKQLVTMLTNKELKILSNISEIQAIGHRIVHGGPNLKNSVILNENILNELQKISELAPLHNPIAIKVIKATLKIFPNAKQVLCFDTSWHQTISASAFLYAIPYSWYKDYNIRKYGFHGLSYSYITKRVATILRKNTKDLNLIILHLGNGASINAVKGGISYDTSMGLTPLEGLVMGTRSGDIDPSIIPLMSRLLNKTSKKIEEILNKESGMLGVSLRSNDLRDIWEGVENNEYNSKLATEIMAYRIKKYIGSYLAVLDFNIDAIVFTAGIGVTDYGIRELALRGFEKIGIEIDLTKNNLARTKNAESDISSSKSKTKILIIPTNEELTILEDTYSLISENPHIQEKTKPKEI</sequence>
<keyword evidence="6" id="KW-0460">Magnesium</keyword>
<dbReference type="GO" id="GO:0008776">
    <property type="term" value="F:acetate kinase activity"/>
    <property type="evidence" value="ECO:0007669"/>
    <property type="project" value="UniProtKB-UniRule"/>
</dbReference>
<feature type="binding site" evidence="6">
    <location>
        <begin position="283"/>
        <end position="285"/>
    </location>
    <ligand>
        <name>ATP</name>
        <dbReference type="ChEBI" id="CHEBI:30616"/>
    </ligand>
</feature>
<dbReference type="EC" id="2.7.2.1" evidence="6"/>
<feature type="site" description="Transition state stabilizer" evidence="6">
    <location>
        <position position="180"/>
    </location>
</feature>
<feature type="site" description="Transition state stabilizer" evidence="6">
    <location>
        <position position="241"/>
    </location>
</feature>
<keyword evidence="6" id="KW-0479">Metal-binding</keyword>
<name>A0A2S1LXF2_9SPIR</name>
<dbReference type="Proteomes" id="UP000244655">
    <property type="component" value="Chromosome"/>
</dbReference>
<dbReference type="GO" id="GO:0005737">
    <property type="term" value="C:cytoplasm"/>
    <property type="evidence" value="ECO:0007669"/>
    <property type="project" value="UniProtKB-SubCell"/>
</dbReference>
<comment type="cofactor">
    <cofactor evidence="6">
        <name>Mg(2+)</name>
        <dbReference type="ChEBI" id="CHEBI:18420"/>
    </cofactor>
    <cofactor evidence="6">
        <name>Mn(2+)</name>
        <dbReference type="ChEBI" id="CHEBI:29035"/>
    </cofactor>
    <text evidence="6">Mg(2+). Can also accept Mn(2+).</text>
</comment>
<comment type="catalytic activity">
    <reaction evidence="6">
        <text>acetate + ATP = acetyl phosphate + ADP</text>
        <dbReference type="Rhea" id="RHEA:11352"/>
        <dbReference type="ChEBI" id="CHEBI:22191"/>
        <dbReference type="ChEBI" id="CHEBI:30089"/>
        <dbReference type="ChEBI" id="CHEBI:30616"/>
        <dbReference type="ChEBI" id="CHEBI:456216"/>
        <dbReference type="EC" id="2.7.2.1"/>
    </reaction>
</comment>
<evidence type="ECO:0000256" key="7">
    <source>
        <dbReference type="RuleBase" id="RU003835"/>
    </source>
</evidence>
<feature type="active site" description="Proton donor/acceptor" evidence="6">
    <location>
        <position position="148"/>
    </location>
</feature>
<dbReference type="UniPathway" id="UPA00340">
    <property type="reaction ID" value="UER00458"/>
</dbReference>
<dbReference type="PIRSF" id="PIRSF000722">
    <property type="entry name" value="Acetate_prop_kin"/>
    <property type="match status" value="1"/>
</dbReference>
<dbReference type="GO" id="GO:0000287">
    <property type="term" value="F:magnesium ion binding"/>
    <property type="evidence" value="ECO:0007669"/>
    <property type="project" value="UniProtKB-UniRule"/>
</dbReference>
<dbReference type="Gene3D" id="3.30.420.40">
    <property type="match status" value="2"/>
</dbReference>
<dbReference type="EMBL" id="CP025785">
    <property type="protein sequence ID" value="AWG42979.1"/>
    <property type="molecule type" value="Genomic_DNA"/>
</dbReference>
<keyword evidence="2 6" id="KW-0808">Transferase</keyword>
<organism evidence="8 9">
    <name type="scientific">Candidatus Borreliella tachyglossi</name>
    <dbReference type="NCBI Taxonomy" id="1964448"/>
    <lineage>
        <taxon>Bacteria</taxon>
        <taxon>Pseudomonadati</taxon>
        <taxon>Spirochaetota</taxon>
        <taxon>Spirochaetia</taxon>
        <taxon>Spirochaetales</taxon>
        <taxon>Borreliaceae</taxon>
        <taxon>Borreliella</taxon>
    </lineage>
</organism>
<evidence type="ECO:0000256" key="3">
    <source>
        <dbReference type="ARBA" id="ARBA00022741"/>
    </source>
</evidence>
<proteinExistence type="inferred from homology"/>
<evidence type="ECO:0000256" key="4">
    <source>
        <dbReference type="ARBA" id="ARBA00022777"/>
    </source>
</evidence>
<dbReference type="InterPro" id="IPR023865">
    <property type="entry name" value="Aliphatic_acid_kinase_CS"/>
</dbReference>
<dbReference type="HAMAP" id="MF_00020">
    <property type="entry name" value="Acetate_kinase"/>
    <property type="match status" value="1"/>
</dbReference>
<dbReference type="PANTHER" id="PTHR21060:SF15">
    <property type="entry name" value="ACETATE KINASE-RELATED"/>
    <property type="match status" value="1"/>
</dbReference>
<feature type="binding site" evidence="6">
    <location>
        <position position="388"/>
    </location>
    <ligand>
        <name>Mg(2+)</name>
        <dbReference type="ChEBI" id="CHEBI:18420"/>
    </ligand>
</feature>
<dbReference type="PRINTS" id="PR00471">
    <property type="entry name" value="ACETATEKNASE"/>
</dbReference>
<dbReference type="InterPro" id="IPR000890">
    <property type="entry name" value="Aliphatic_acid_kin_short-chain"/>
</dbReference>
<evidence type="ECO:0000256" key="2">
    <source>
        <dbReference type="ARBA" id="ARBA00022679"/>
    </source>
</evidence>
<dbReference type="PROSITE" id="PS01075">
    <property type="entry name" value="ACETATE_KINASE_1"/>
    <property type="match status" value="1"/>
</dbReference>
<dbReference type="PROSITE" id="PS01076">
    <property type="entry name" value="ACETATE_KINASE_2"/>
    <property type="match status" value="1"/>
</dbReference>
<feature type="binding site" evidence="6">
    <location>
        <position position="7"/>
    </location>
    <ligand>
        <name>Mg(2+)</name>
        <dbReference type="ChEBI" id="CHEBI:18420"/>
    </ligand>
</feature>
<feature type="binding site" evidence="6">
    <location>
        <position position="91"/>
    </location>
    <ligand>
        <name>substrate</name>
    </ligand>
</feature>
<evidence type="ECO:0000313" key="9">
    <source>
        <dbReference type="Proteomes" id="UP000244655"/>
    </source>
</evidence>
<accession>A0A2S1LXF2</accession>
<keyword evidence="3 6" id="KW-0547">Nucleotide-binding</keyword>
<gene>
    <name evidence="6" type="primary">ackA</name>
    <name evidence="8" type="ORF">CR532_03255</name>
</gene>
<comment type="similarity">
    <text evidence="1 6 7">Belongs to the acetokinase family.</text>
</comment>
<evidence type="ECO:0000256" key="5">
    <source>
        <dbReference type="ARBA" id="ARBA00022840"/>
    </source>
</evidence>